<dbReference type="PANTHER" id="PTHR39335">
    <property type="entry name" value="BLL4220 PROTEIN"/>
    <property type="match status" value="1"/>
</dbReference>
<dbReference type="PROSITE" id="PS51318">
    <property type="entry name" value="TAT"/>
    <property type="match status" value="1"/>
</dbReference>
<dbReference type="GO" id="GO:0043448">
    <property type="term" value="P:alkane catabolic process"/>
    <property type="evidence" value="ECO:0007669"/>
    <property type="project" value="TreeGrafter"/>
</dbReference>
<accession>A0AAP2Z555</accession>
<comment type="caution">
    <text evidence="1">The sequence shown here is derived from an EMBL/GenBank/DDBJ whole genome shotgun (WGS) entry which is preliminary data.</text>
</comment>
<dbReference type="InterPro" id="IPR006311">
    <property type="entry name" value="TAT_signal"/>
</dbReference>
<dbReference type="PANTHER" id="PTHR39335:SF1">
    <property type="entry name" value="BLL4220 PROTEIN"/>
    <property type="match status" value="1"/>
</dbReference>
<dbReference type="Pfam" id="PF03640">
    <property type="entry name" value="Lipoprotein_15"/>
    <property type="match status" value="2"/>
</dbReference>
<dbReference type="AlphaFoldDB" id="A0AAP2Z555"/>
<gene>
    <name evidence="1" type="ORF">OB960_25685</name>
</gene>
<name>A0AAP2Z555_9EURY</name>
<organism evidence="1 2">
    <name type="scientific">Natronoglomus mannanivorans</name>
    <dbReference type="NCBI Taxonomy" id="2979990"/>
    <lineage>
        <taxon>Archaea</taxon>
        <taxon>Methanobacteriati</taxon>
        <taxon>Methanobacteriota</taxon>
        <taxon>Stenosarchaea group</taxon>
        <taxon>Halobacteria</taxon>
        <taxon>Halobacteriales</taxon>
        <taxon>Natrialbaceae</taxon>
        <taxon>Natronoglomus</taxon>
    </lineage>
</organism>
<proteinExistence type="predicted"/>
<dbReference type="Proteomes" id="UP001321018">
    <property type="component" value="Unassembled WGS sequence"/>
</dbReference>
<evidence type="ECO:0008006" key="3">
    <source>
        <dbReference type="Google" id="ProtNLM"/>
    </source>
</evidence>
<evidence type="ECO:0000313" key="1">
    <source>
        <dbReference type="EMBL" id="MCU4744760.1"/>
    </source>
</evidence>
<reference evidence="1" key="1">
    <citation type="submission" date="2022-09" db="EMBL/GenBank/DDBJ databases">
        <title>Enrichment on poylsaccharides allowed isolation of novel metabolic and taxonomic groups of Haloarchaea.</title>
        <authorList>
            <person name="Sorokin D.Y."/>
            <person name="Elcheninov A.G."/>
            <person name="Khizhniak T.V."/>
            <person name="Kolganova T.V."/>
            <person name="Kublanov I.V."/>
        </authorList>
    </citation>
    <scope>NUCLEOTIDE SEQUENCE</scope>
    <source>
        <strain evidence="1">AArc-xg1-1</strain>
    </source>
</reference>
<dbReference type="EMBL" id="JAOPKA010000043">
    <property type="protein sequence ID" value="MCU4744760.1"/>
    <property type="molecule type" value="Genomic_DNA"/>
</dbReference>
<protein>
    <recommendedName>
        <fullName evidence="3">Lipoprotein</fullName>
    </recommendedName>
</protein>
<dbReference type="RefSeq" id="WP_338006555.1">
    <property type="nucleotide sequence ID" value="NZ_JAOPKA010000043.1"/>
</dbReference>
<sequence>MSKEITYSDGVLRRTVLKASAVAAGALAVSASATASGDETEATVAVESHPDLGDVLVGPNGMVLYMFESDEQGADESACQDDCAEAWPPLTIEGDPTAGEGVTAELTTFERADGSTQVAAAGWPLYYFAQDEEPGDATGQGVNDVWWVLEPNGTPVRETAEDDHDQEQAEMDLDELTRQLLSIRAVTRPYWADVARAREDGYDGDVSPYTPGMGFHFVNPGLVAEDENAAVELAEPAILVYVPTEGYDPEPGAEHDPERDDELVLAAVEFAHAGTEGAAMNLFADEDADGTPLFSEEDGWVFVDTANVTALHVWVPHWNPMGVFHPTNPAVE</sequence>
<evidence type="ECO:0000313" key="2">
    <source>
        <dbReference type="Proteomes" id="UP001321018"/>
    </source>
</evidence>
<dbReference type="InterPro" id="IPR005297">
    <property type="entry name" value="Lipoprotein_repeat"/>
</dbReference>